<dbReference type="RefSeq" id="WP_218286125.1">
    <property type="nucleotide sequence ID" value="NZ_CP076448.1"/>
</dbReference>
<evidence type="ECO:0000313" key="6">
    <source>
        <dbReference type="Proteomes" id="UP000694001"/>
    </source>
</evidence>
<dbReference type="GO" id="GO:0044183">
    <property type="term" value="F:protein folding chaperone"/>
    <property type="evidence" value="ECO:0007669"/>
    <property type="project" value="InterPro"/>
</dbReference>
<proteinExistence type="inferred from homology"/>
<organism evidence="5 6">
    <name type="scientific">Elioraea tepida</name>
    <dbReference type="NCBI Taxonomy" id="2843330"/>
    <lineage>
        <taxon>Bacteria</taxon>
        <taxon>Pseudomonadati</taxon>
        <taxon>Pseudomonadota</taxon>
        <taxon>Alphaproteobacteria</taxon>
        <taxon>Acetobacterales</taxon>
        <taxon>Elioraeaceae</taxon>
        <taxon>Elioraea</taxon>
    </lineage>
</organism>
<dbReference type="KEGG" id="elio:KO353_02100"/>
<dbReference type="GO" id="GO:0051082">
    <property type="term" value="F:unfolded protein binding"/>
    <property type="evidence" value="ECO:0007669"/>
    <property type="project" value="TreeGrafter"/>
</dbReference>
<dbReference type="GO" id="GO:0046872">
    <property type="term" value="F:metal ion binding"/>
    <property type="evidence" value="ECO:0007669"/>
    <property type="project" value="TreeGrafter"/>
</dbReference>
<dbReference type="GO" id="GO:0005737">
    <property type="term" value="C:cytoplasm"/>
    <property type="evidence" value="ECO:0007669"/>
    <property type="project" value="UniProtKB-SubCell"/>
</dbReference>
<dbReference type="PANTHER" id="PTHR10772">
    <property type="entry name" value="10 KDA HEAT SHOCK PROTEIN"/>
    <property type="match status" value="1"/>
</dbReference>
<dbReference type="GO" id="GO:0051087">
    <property type="term" value="F:protein-folding chaperone binding"/>
    <property type="evidence" value="ECO:0007669"/>
    <property type="project" value="TreeGrafter"/>
</dbReference>
<keyword evidence="2 3" id="KW-0143">Chaperone</keyword>
<comment type="function">
    <text evidence="3 4">Together with the chaperonin GroEL, plays an essential role in assisting protein folding. The GroEL-GroES system forms a nano-cage that allows encapsulation of the non-native substrate proteins and provides a physical environment optimized to promote and accelerate protein folding. GroES binds to the apical surface of the GroEL ring, thereby capping the opening of the GroEL channel.</text>
</comment>
<dbReference type="SMART" id="SM00883">
    <property type="entry name" value="Cpn10"/>
    <property type="match status" value="1"/>
</dbReference>
<evidence type="ECO:0000313" key="5">
    <source>
        <dbReference type="EMBL" id="QXM25069.1"/>
    </source>
</evidence>
<dbReference type="Proteomes" id="UP000694001">
    <property type="component" value="Chromosome"/>
</dbReference>
<name>A0A975U3S6_9PROT</name>
<protein>
    <recommendedName>
        <fullName evidence="3">Co-chaperonin GroES</fullName>
    </recommendedName>
    <alternativeName>
        <fullName evidence="3">10 kDa chaperonin</fullName>
    </alternativeName>
    <alternativeName>
        <fullName evidence="3">Chaperonin-10</fullName>
        <shortName evidence="3">Cpn10</shortName>
    </alternativeName>
</protein>
<keyword evidence="6" id="KW-1185">Reference proteome</keyword>
<comment type="similarity">
    <text evidence="1 3 4">Belongs to the GroES chaperonin family.</text>
</comment>
<dbReference type="GO" id="GO:0005524">
    <property type="term" value="F:ATP binding"/>
    <property type="evidence" value="ECO:0007669"/>
    <property type="project" value="InterPro"/>
</dbReference>
<evidence type="ECO:0000256" key="1">
    <source>
        <dbReference type="ARBA" id="ARBA00006975"/>
    </source>
</evidence>
<keyword evidence="3" id="KW-0963">Cytoplasm</keyword>
<dbReference type="Pfam" id="PF00166">
    <property type="entry name" value="Cpn10"/>
    <property type="match status" value="1"/>
</dbReference>
<accession>A0A975U3S6</accession>
<dbReference type="PANTHER" id="PTHR10772:SF58">
    <property type="entry name" value="CO-CHAPERONIN GROES"/>
    <property type="match status" value="1"/>
</dbReference>
<comment type="subunit">
    <text evidence="3">Heptamer of 7 subunits arranged in a ring. Interacts with the chaperonin GroEL.</text>
</comment>
<dbReference type="HAMAP" id="MF_00580">
    <property type="entry name" value="CH10"/>
    <property type="match status" value="1"/>
</dbReference>
<dbReference type="EMBL" id="CP076448">
    <property type="protein sequence ID" value="QXM25069.1"/>
    <property type="molecule type" value="Genomic_DNA"/>
</dbReference>
<comment type="subcellular location">
    <subcellularLocation>
        <location evidence="3">Cytoplasm</location>
    </subcellularLocation>
</comment>
<gene>
    <name evidence="3" type="primary">groES</name>
    <name evidence="3" type="synonym">groS</name>
    <name evidence="5" type="ORF">KO353_02100</name>
</gene>
<dbReference type="PROSITE" id="PS00681">
    <property type="entry name" value="CHAPERONINS_CPN10"/>
    <property type="match status" value="1"/>
</dbReference>
<evidence type="ECO:0000256" key="2">
    <source>
        <dbReference type="ARBA" id="ARBA00023186"/>
    </source>
</evidence>
<dbReference type="NCBIfam" id="NF001531">
    <property type="entry name" value="PRK00364.2-2"/>
    <property type="match status" value="1"/>
</dbReference>
<dbReference type="CDD" id="cd00320">
    <property type="entry name" value="cpn10"/>
    <property type="match status" value="1"/>
</dbReference>
<dbReference type="FunFam" id="2.30.33.40:FF:000001">
    <property type="entry name" value="10 kDa chaperonin"/>
    <property type="match status" value="1"/>
</dbReference>
<reference evidence="5" key="1">
    <citation type="submission" date="2021-06" db="EMBL/GenBank/DDBJ databases">
        <title>Elioraea tepida, sp. nov., a moderately thermophilic aerobic anoxygenic phototrophic bacterium isolated from an alkaline siliceous hot spring mat community in Yellowstone National Park, WY, USA.</title>
        <authorList>
            <person name="Saini M.K."/>
            <person name="Yoshida S."/>
            <person name="Sebastian A."/>
            <person name="Hirose S."/>
            <person name="Hara E."/>
            <person name="Tamaki H."/>
            <person name="Soulier N.T."/>
            <person name="Albert I."/>
            <person name="Hanada S."/>
            <person name="Bryant D.A."/>
            <person name="Tank M."/>
        </authorList>
    </citation>
    <scope>NUCLEOTIDE SEQUENCE</scope>
    <source>
        <strain evidence="5">MS-P2</strain>
    </source>
</reference>
<evidence type="ECO:0000256" key="4">
    <source>
        <dbReference type="RuleBase" id="RU000535"/>
    </source>
</evidence>
<sequence length="97" mass="10373">MPSTFRPLGDRILVEPIASETKTKGGIIIPDTAIEKPTRGKVVAVGPGARAEDGRLLKLDVKVGDIVLYGKWTGTEVKLDGKDFVIMKEADVLGIAE</sequence>
<dbReference type="InterPro" id="IPR018369">
    <property type="entry name" value="Chaprnonin_Cpn10_CS"/>
</dbReference>
<dbReference type="InterPro" id="IPR020818">
    <property type="entry name" value="Chaperonin_GroES"/>
</dbReference>
<dbReference type="NCBIfam" id="NF001533">
    <property type="entry name" value="PRK00364.2-4"/>
    <property type="match status" value="1"/>
</dbReference>
<dbReference type="NCBIfam" id="NF001529">
    <property type="entry name" value="PRK00364.1-5"/>
    <property type="match status" value="1"/>
</dbReference>
<evidence type="ECO:0000256" key="3">
    <source>
        <dbReference type="HAMAP-Rule" id="MF_00580"/>
    </source>
</evidence>
<dbReference type="AlphaFoldDB" id="A0A975U3S6"/>